<dbReference type="PRINTS" id="PR00465">
    <property type="entry name" value="EP450IV"/>
</dbReference>
<dbReference type="InterPro" id="IPR017972">
    <property type="entry name" value="Cyt_P450_CS"/>
</dbReference>
<keyword evidence="4 5" id="KW-0349">Heme</keyword>
<dbReference type="Proteomes" id="UP001152795">
    <property type="component" value="Unassembled WGS sequence"/>
</dbReference>
<evidence type="ECO:0000256" key="3">
    <source>
        <dbReference type="ARBA" id="ARBA00023004"/>
    </source>
</evidence>
<evidence type="ECO:0000313" key="7">
    <source>
        <dbReference type="Proteomes" id="UP001152795"/>
    </source>
</evidence>
<dbReference type="GO" id="GO:0004497">
    <property type="term" value="F:monooxygenase activity"/>
    <property type="evidence" value="ECO:0007669"/>
    <property type="project" value="UniProtKB-KW"/>
</dbReference>
<dbReference type="PANTHER" id="PTHR24291:SF175">
    <property type="entry name" value="CYTOCHROME P450"/>
    <property type="match status" value="1"/>
</dbReference>
<evidence type="ECO:0000256" key="2">
    <source>
        <dbReference type="ARBA" id="ARBA00022723"/>
    </source>
</evidence>
<dbReference type="InterPro" id="IPR002403">
    <property type="entry name" value="Cyt_P450_E_grp-IV"/>
</dbReference>
<protein>
    <submittedName>
        <fullName evidence="6">Cytochrome P450 4c21-like</fullName>
    </submittedName>
</protein>
<name>A0A7D9JMZ9_PARCT</name>
<keyword evidence="7" id="KW-1185">Reference proteome</keyword>
<dbReference type="AlphaFoldDB" id="A0A7D9JMZ9"/>
<feature type="binding site" description="axial binding residue" evidence="4">
    <location>
        <position position="320"/>
    </location>
    <ligand>
        <name>heme</name>
        <dbReference type="ChEBI" id="CHEBI:30413"/>
    </ligand>
    <ligandPart>
        <name>Fe</name>
        <dbReference type="ChEBI" id="CHEBI:18248"/>
    </ligandPart>
</feature>
<dbReference type="PANTHER" id="PTHR24291">
    <property type="entry name" value="CYTOCHROME P450 FAMILY 4"/>
    <property type="match status" value="1"/>
</dbReference>
<keyword evidence="5" id="KW-0503">Monooxygenase</keyword>
<dbReference type="GO" id="GO:0005506">
    <property type="term" value="F:iron ion binding"/>
    <property type="evidence" value="ECO:0007669"/>
    <property type="project" value="InterPro"/>
</dbReference>
<dbReference type="GO" id="GO:0020037">
    <property type="term" value="F:heme binding"/>
    <property type="evidence" value="ECO:0007669"/>
    <property type="project" value="InterPro"/>
</dbReference>
<dbReference type="Pfam" id="PF00067">
    <property type="entry name" value="p450"/>
    <property type="match status" value="1"/>
</dbReference>
<organism evidence="6 7">
    <name type="scientific">Paramuricea clavata</name>
    <name type="common">Red gorgonian</name>
    <name type="synonym">Violescent sea-whip</name>
    <dbReference type="NCBI Taxonomy" id="317549"/>
    <lineage>
        <taxon>Eukaryota</taxon>
        <taxon>Metazoa</taxon>
        <taxon>Cnidaria</taxon>
        <taxon>Anthozoa</taxon>
        <taxon>Octocorallia</taxon>
        <taxon>Malacalcyonacea</taxon>
        <taxon>Plexauridae</taxon>
        <taxon>Paramuricea</taxon>
    </lineage>
</organism>
<dbReference type="InterPro" id="IPR001128">
    <property type="entry name" value="Cyt_P450"/>
</dbReference>
<evidence type="ECO:0000313" key="6">
    <source>
        <dbReference type="EMBL" id="CAB4032001.1"/>
    </source>
</evidence>
<comment type="caution">
    <text evidence="6">The sequence shown here is derived from an EMBL/GenBank/DDBJ whole genome shotgun (WGS) entry which is preliminary data.</text>
</comment>
<dbReference type="InterPro" id="IPR050196">
    <property type="entry name" value="Cytochrome_P450_Monoox"/>
</dbReference>
<evidence type="ECO:0000256" key="5">
    <source>
        <dbReference type="RuleBase" id="RU000461"/>
    </source>
</evidence>
<comment type="similarity">
    <text evidence="1 5">Belongs to the cytochrome P450 family.</text>
</comment>
<dbReference type="EMBL" id="CACRXK020018044">
    <property type="protein sequence ID" value="CAB4032001.1"/>
    <property type="molecule type" value="Genomic_DNA"/>
</dbReference>
<dbReference type="InterPro" id="IPR036396">
    <property type="entry name" value="Cyt_P450_sf"/>
</dbReference>
<sequence length="374" mass="42869">MRKMVNPAFKVNNLKAMVEVFDDKAKVLAKYWNGIISAKSKSNAKKECHLFVQNDLNRMSLDALGECVFGFEFNTIEAGDTIISRAFTDLCAGLNPTTKSFSRNLLLWFPFLKCFMKSVIKREEALKTISCVIKQIIDGKREKKPDISTTRKDLLDRLLEAVDDETGQGMDEEELFGEVFTFLFAGHETSSIALSWILYHLAQYPDIQEKIRREVKETLTEQEGSWEAYESMEYLTAVINESMRLRPPIAVYRRKVIQDDNILGYNIPADSVIIIPPYVLHRKPEYWSDPETFNPDRFLESNNPNNRYTFLPFSNGPRICIGYRFALMEIKVVVATLIREFSFSMIPGMSFAGSISVSYKPEPNLELLVRKVSG</sequence>
<proteinExistence type="inferred from homology"/>
<evidence type="ECO:0000256" key="1">
    <source>
        <dbReference type="ARBA" id="ARBA00010617"/>
    </source>
</evidence>
<dbReference type="OrthoDB" id="1470350at2759"/>
<gene>
    <name evidence="6" type="ORF">PACLA_8A087539</name>
</gene>
<keyword evidence="3 4" id="KW-0408">Iron</keyword>
<dbReference type="PROSITE" id="PS00086">
    <property type="entry name" value="CYTOCHROME_P450"/>
    <property type="match status" value="1"/>
</dbReference>
<dbReference type="SUPFAM" id="SSF48264">
    <property type="entry name" value="Cytochrome P450"/>
    <property type="match status" value="1"/>
</dbReference>
<reference evidence="6" key="1">
    <citation type="submission" date="2020-04" db="EMBL/GenBank/DDBJ databases">
        <authorList>
            <person name="Alioto T."/>
            <person name="Alioto T."/>
            <person name="Gomez Garrido J."/>
        </authorList>
    </citation>
    <scope>NUCLEOTIDE SEQUENCE</scope>
    <source>
        <strain evidence="6">A484AB</strain>
    </source>
</reference>
<dbReference type="Gene3D" id="1.10.630.10">
    <property type="entry name" value="Cytochrome P450"/>
    <property type="match status" value="1"/>
</dbReference>
<keyword evidence="2 4" id="KW-0479">Metal-binding</keyword>
<dbReference type="GO" id="GO:0016705">
    <property type="term" value="F:oxidoreductase activity, acting on paired donors, with incorporation or reduction of molecular oxygen"/>
    <property type="evidence" value="ECO:0007669"/>
    <property type="project" value="InterPro"/>
</dbReference>
<keyword evidence="5" id="KW-0560">Oxidoreductase</keyword>
<evidence type="ECO:0000256" key="4">
    <source>
        <dbReference type="PIRSR" id="PIRSR602403-1"/>
    </source>
</evidence>
<accession>A0A7D9JMZ9</accession>
<comment type="cofactor">
    <cofactor evidence="4">
        <name>heme</name>
        <dbReference type="ChEBI" id="CHEBI:30413"/>
    </cofactor>
</comment>
<dbReference type="PRINTS" id="PR00385">
    <property type="entry name" value="P450"/>
</dbReference>